<dbReference type="PANTHER" id="PTHR34387">
    <property type="entry name" value="SLR1258 PROTEIN"/>
    <property type="match status" value="1"/>
</dbReference>
<keyword evidence="1" id="KW-0732">Signal</keyword>
<dbReference type="Pfam" id="PF04402">
    <property type="entry name" value="SIMPL"/>
    <property type="match status" value="1"/>
</dbReference>
<organism evidence="2 3">
    <name type="scientific">Sphingomonas agrestis</name>
    <dbReference type="NCBI Taxonomy" id="3080540"/>
    <lineage>
        <taxon>Bacteria</taxon>
        <taxon>Pseudomonadati</taxon>
        <taxon>Pseudomonadota</taxon>
        <taxon>Alphaproteobacteria</taxon>
        <taxon>Sphingomonadales</taxon>
        <taxon>Sphingomonadaceae</taxon>
        <taxon>Sphingomonas</taxon>
    </lineage>
</organism>
<keyword evidence="3" id="KW-1185">Reference proteome</keyword>
<dbReference type="Gene3D" id="3.30.110.170">
    <property type="entry name" value="Protein of unknown function (DUF541), domain 1"/>
    <property type="match status" value="1"/>
</dbReference>
<comment type="caution">
    <text evidence="2">The sequence shown here is derived from an EMBL/GenBank/DDBJ whole genome shotgun (WGS) entry which is preliminary data.</text>
</comment>
<dbReference type="PANTHER" id="PTHR34387:SF1">
    <property type="entry name" value="PERIPLASMIC IMMUNOGENIC PROTEIN"/>
    <property type="match status" value="1"/>
</dbReference>
<dbReference type="InterPro" id="IPR052022">
    <property type="entry name" value="26kDa_periplasmic_antigen"/>
</dbReference>
<evidence type="ECO:0000256" key="1">
    <source>
        <dbReference type="SAM" id="SignalP"/>
    </source>
</evidence>
<feature type="signal peptide" evidence="1">
    <location>
        <begin position="1"/>
        <end position="22"/>
    </location>
</feature>
<dbReference type="InterPro" id="IPR007497">
    <property type="entry name" value="SIMPL/DUF541"/>
</dbReference>
<dbReference type="EMBL" id="JAWJEJ010000002">
    <property type="protein sequence ID" value="MDV3459177.1"/>
    <property type="molecule type" value="Genomic_DNA"/>
</dbReference>
<evidence type="ECO:0000313" key="3">
    <source>
        <dbReference type="Proteomes" id="UP001273531"/>
    </source>
</evidence>
<gene>
    <name evidence="2" type="ORF">RZN05_19425</name>
</gene>
<feature type="chain" id="PRO_5046118394" evidence="1">
    <location>
        <begin position="23"/>
        <end position="241"/>
    </location>
</feature>
<dbReference type="Proteomes" id="UP001273531">
    <property type="component" value="Unassembled WGS sequence"/>
</dbReference>
<sequence length="241" mass="25389">MIRLALFATAAGMTLATMSASAQEARPVMLPVDGTLLDVSADGVSTRTPDLAVIQAGVVTQNATAGEAMRLNSARMSTVLAALRRAGVAERDIQTSSIQLSPQYRYAENQPPVITGYQASNQVTVRFRDVAKSGTILDALVKEGANNISGPNLTVEKPEAALDEARTAAVATARARAELYAKAAGLRVDRILSISESGGVQPPMPVMVRAERFAAAPQADTQIAAGEQELRVSLSVRFLLK</sequence>
<accession>A0ABU3YDG8</accession>
<reference evidence="2 3" key="1">
    <citation type="submission" date="2023-10" db="EMBL/GenBank/DDBJ databases">
        <title>Sphingomonas sp. HF-S4 16S ribosomal RNA gene Genome sequencing and assembly.</title>
        <authorList>
            <person name="Lee H."/>
        </authorList>
    </citation>
    <scope>NUCLEOTIDE SEQUENCE [LARGE SCALE GENOMIC DNA]</scope>
    <source>
        <strain evidence="2 3">HF-S4</strain>
    </source>
</reference>
<dbReference type="RefSeq" id="WP_317228332.1">
    <property type="nucleotide sequence ID" value="NZ_JAWJEJ010000002.1"/>
</dbReference>
<name>A0ABU3YDG8_9SPHN</name>
<protein>
    <submittedName>
        <fullName evidence="2">SIMPL domain-containing protein</fullName>
    </submittedName>
</protein>
<evidence type="ECO:0000313" key="2">
    <source>
        <dbReference type="EMBL" id="MDV3459177.1"/>
    </source>
</evidence>
<proteinExistence type="predicted"/>
<dbReference type="Gene3D" id="3.30.70.2970">
    <property type="entry name" value="Protein of unknown function (DUF541), domain 2"/>
    <property type="match status" value="1"/>
</dbReference>